<evidence type="ECO:0000313" key="8">
    <source>
        <dbReference type="Proteomes" id="UP001302349"/>
    </source>
</evidence>
<evidence type="ECO:0000256" key="2">
    <source>
        <dbReference type="ARBA" id="ARBA00012438"/>
    </source>
</evidence>
<dbReference type="InterPro" id="IPR004358">
    <property type="entry name" value="Sig_transdc_His_kin-like_C"/>
</dbReference>
<feature type="domain" description="Histidine kinase" evidence="6">
    <location>
        <begin position="421"/>
        <end position="636"/>
    </location>
</feature>
<dbReference type="RefSeq" id="WP_317490175.1">
    <property type="nucleotide sequence ID" value="NZ_CP136051.1"/>
</dbReference>
<dbReference type="Gene3D" id="3.30.565.10">
    <property type="entry name" value="Histidine kinase-like ATPase, C-terminal domain"/>
    <property type="match status" value="1"/>
</dbReference>
<protein>
    <recommendedName>
        <fullName evidence="2">histidine kinase</fullName>
        <ecNumber evidence="2">2.7.13.3</ecNumber>
    </recommendedName>
</protein>
<sequence length="636" mass="71170">MFFKRDNFGQFIFLSKSTVCLLLLALFLPERGAGQGTDKTDSSIVDELSSKADVAMLSNVDSGFFYAKKLLELGEQQEFDYARARGYEKLGWTHWVEGNYADGLKNALDAIRIFEQYGPSEGLVSAVLSAGRNLFEQRSYTMALTYYQRSEALAQELGLEKPLIEAYRDIGGISITLGDYEKGLDYCTRGLAIANRLGFRSSIPIFYSHIALIHFNQGDVEQSVDYNWRAILEGRLTGNRRIVALGFERLANIDLQQGLYDEAIRKGKETLEMGQELGSSLIAMRAYMVLSRGYEGKRDYEKSLTNYKLYIEISDSTYNADKESIIASIEAVYDLESKQGEIELLETEKALNEQESRAKNYYIILSLVAIGLLIALTFALFRASKFQNQHNSELQAKNGEIAAQAKKLEEMNATKSKIFSIIGHDLRNSVANLKQLLDLLNSKKITLKELREVAPEAKQSVDASFDVLDNLLHWGLTQMNGIRTNIEPVLLQPILAEITSHFKLFVERKNISLTFQSAANLMVLGDAPQLTVVLRNLVGNAIKFTKANGAIAVEAEDMGDLVRIRVKDNGVGISEDKLKLLFKHETHYSESGTNDEKGTGLGLLLCYEFVENMGSRLEVETALGEGTTFFFDMKKA</sequence>
<keyword evidence="5" id="KW-1133">Transmembrane helix</keyword>
<evidence type="ECO:0000313" key="7">
    <source>
        <dbReference type="EMBL" id="WOK07497.1"/>
    </source>
</evidence>
<evidence type="ECO:0000259" key="6">
    <source>
        <dbReference type="PROSITE" id="PS50109"/>
    </source>
</evidence>
<dbReference type="Proteomes" id="UP001302349">
    <property type="component" value="Chromosome"/>
</dbReference>
<accession>A0ABZ0ISM2</accession>
<evidence type="ECO:0000256" key="5">
    <source>
        <dbReference type="SAM" id="Phobius"/>
    </source>
</evidence>
<dbReference type="Pfam" id="PF02518">
    <property type="entry name" value="HATPase_c"/>
    <property type="match status" value="1"/>
</dbReference>
<dbReference type="InterPro" id="IPR036097">
    <property type="entry name" value="HisK_dim/P_sf"/>
</dbReference>
<evidence type="ECO:0000256" key="1">
    <source>
        <dbReference type="ARBA" id="ARBA00000085"/>
    </source>
</evidence>
<feature type="coiled-coil region" evidence="4">
    <location>
        <begin position="391"/>
        <end position="453"/>
    </location>
</feature>
<dbReference type="Gene3D" id="1.25.40.10">
    <property type="entry name" value="Tetratricopeptide repeat domain"/>
    <property type="match status" value="2"/>
</dbReference>
<name>A0ABZ0ISM2_9BACT</name>
<reference evidence="7 8" key="1">
    <citation type="journal article" date="2023" name="Microbiol. Resour. Announc.">
        <title>Complete Genome Sequence of Imperialibacter roseus strain P4T.</title>
        <authorList>
            <person name="Tizabi D.R."/>
            <person name="Bachvaroff T."/>
            <person name="Hill R.T."/>
        </authorList>
    </citation>
    <scope>NUCLEOTIDE SEQUENCE [LARGE SCALE GENOMIC DNA]</scope>
    <source>
        <strain evidence="7 8">P4T</strain>
    </source>
</reference>
<keyword evidence="5" id="KW-0812">Transmembrane</keyword>
<dbReference type="PROSITE" id="PS50109">
    <property type="entry name" value="HIS_KIN"/>
    <property type="match status" value="1"/>
</dbReference>
<organism evidence="7 8">
    <name type="scientific">Imperialibacter roseus</name>
    <dbReference type="NCBI Taxonomy" id="1324217"/>
    <lineage>
        <taxon>Bacteria</taxon>
        <taxon>Pseudomonadati</taxon>
        <taxon>Bacteroidota</taxon>
        <taxon>Cytophagia</taxon>
        <taxon>Cytophagales</taxon>
        <taxon>Flammeovirgaceae</taxon>
        <taxon>Imperialibacter</taxon>
    </lineage>
</organism>
<keyword evidence="3" id="KW-0597">Phosphoprotein</keyword>
<keyword evidence="7" id="KW-0067">ATP-binding</keyword>
<keyword evidence="7" id="KW-0547">Nucleotide-binding</keyword>
<keyword evidence="4" id="KW-0175">Coiled coil</keyword>
<feature type="transmembrane region" description="Helical" evidence="5">
    <location>
        <begin position="361"/>
        <end position="381"/>
    </location>
</feature>
<evidence type="ECO:0000256" key="4">
    <source>
        <dbReference type="SAM" id="Coils"/>
    </source>
</evidence>
<dbReference type="InterPro" id="IPR036890">
    <property type="entry name" value="HATPase_C_sf"/>
</dbReference>
<dbReference type="PANTHER" id="PTHR43547:SF2">
    <property type="entry name" value="HYBRID SIGNAL TRANSDUCTION HISTIDINE KINASE C"/>
    <property type="match status" value="1"/>
</dbReference>
<dbReference type="PANTHER" id="PTHR43547">
    <property type="entry name" value="TWO-COMPONENT HISTIDINE KINASE"/>
    <property type="match status" value="1"/>
</dbReference>
<gene>
    <name evidence="7" type="ORF">RT717_02530</name>
</gene>
<proteinExistence type="predicted"/>
<dbReference type="SMART" id="SM00028">
    <property type="entry name" value="TPR"/>
    <property type="match status" value="5"/>
</dbReference>
<dbReference type="SUPFAM" id="SSF55874">
    <property type="entry name" value="ATPase domain of HSP90 chaperone/DNA topoisomerase II/histidine kinase"/>
    <property type="match status" value="1"/>
</dbReference>
<dbReference type="EC" id="2.7.13.3" evidence="2"/>
<dbReference type="InterPro" id="IPR005467">
    <property type="entry name" value="His_kinase_dom"/>
</dbReference>
<keyword evidence="5" id="KW-0472">Membrane</keyword>
<keyword evidence="8" id="KW-1185">Reference proteome</keyword>
<dbReference type="InterPro" id="IPR019734">
    <property type="entry name" value="TPR_rpt"/>
</dbReference>
<dbReference type="Gene3D" id="1.10.287.130">
    <property type="match status" value="1"/>
</dbReference>
<dbReference type="PRINTS" id="PR00344">
    <property type="entry name" value="BCTRLSENSOR"/>
</dbReference>
<dbReference type="InterPro" id="IPR011990">
    <property type="entry name" value="TPR-like_helical_dom_sf"/>
</dbReference>
<dbReference type="InterPro" id="IPR003594">
    <property type="entry name" value="HATPase_dom"/>
</dbReference>
<dbReference type="SUPFAM" id="SSF47384">
    <property type="entry name" value="Homodimeric domain of signal transducing histidine kinase"/>
    <property type="match status" value="1"/>
</dbReference>
<dbReference type="GO" id="GO:0005524">
    <property type="term" value="F:ATP binding"/>
    <property type="evidence" value="ECO:0007669"/>
    <property type="project" value="UniProtKB-KW"/>
</dbReference>
<evidence type="ECO:0000256" key="3">
    <source>
        <dbReference type="ARBA" id="ARBA00022553"/>
    </source>
</evidence>
<dbReference type="SMART" id="SM00387">
    <property type="entry name" value="HATPase_c"/>
    <property type="match status" value="1"/>
</dbReference>
<dbReference type="EMBL" id="CP136051">
    <property type="protein sequence ID" value="WOK07497.1"/>
    <property type="molecule type" value="Genomic_DNA"/>
</dbReference>
<dbReference type="SUPFAM" id="SSF48452">
    <property type="entry name" value="TPR-like"/>
    <property type="match status" value="2"/>
</dbReference>
<dbReference type="CDD" id="cd00075">
    <property type="entry name" value="HATPase"/>
    <property type="match status" value="1"/>
</dbReference>
<comment type="catalytic activity">
    <reaction evidence="1">
        <text>ATP + protein L-histidine = ADP + protein N-phospho-L-histidine.</text>
        <dbReference type="EC" id="2.7.13.3"/>
    </reaction>
</comment>